<sequence length="951" mass="106638">MLQPRIRQLAVRWILQRRWNSEHSKSSEKNVQDESAKKLEAEKDHDSKTAATGAGGAGKYIYDHLPHLPHLHRPTKEELLAAANGFWHRLQIRFKWFSIRSVRPFNHEEIFAFLSWIFWGHVLWFVIGTTTFVSLTILALNSVFAQDTLAGWIGNYLTRSSGLKVVFESAIVPKWGDGVIRFNKVFVSRRPGNDKSQRAVTQGSSATAAAAAAASAQAGKENQNIATIEDTEVEDDGNYSQFDVTIESVEVSLSFAKWFNGKGLLRDVGISGVRGVIDRTHVRPRPGDENLDPKSYRHEHSIGDFEIEHFKMEDVLLTVYQPKDFRPFTVSVFNCELPRLRKQWLFYDFLSANNMSGSFDGSLFTIHPRQVHSITGASLINGSEDDASQWKKHSRIRIDGLKIDHLNRGVEGPFSWIHDGNVDIVTDVMIPTDADGSIAKVMSDFYDRMEATVTNAQNGNGNHNNQIIDNRDDVSEQQQVQTQEKSPDNDRFVVMDIQIHLNDVRASVPIFTRDLSYVNNAAVRPIVAYINSHSHRGSNFIPITCRIVKRQSEFDGSWTVFDSGLLDDLSRETYDAFVRDITDRKQQTRRIKKVGLWAAQVAAQALFIGLAGQLAFQQVEAEQNDMTDPYRLDQSGQPIMAAATNGTNGHHHPGPAPAQPDSKIAIIGAGVGALENTGIETQELNYYDRFGNPIISESRGKFAGYEVPQFSIHRGKLQMLLLDAVKERLGEASINLNHCLSSFSYFDNNTVKLSFIQRKTSTPAMHSSITADIVIAADGINSTVRKILYPDEGPPHFSGRILWRGCLESDKPFLTGASMIWSGHANQKFIAYPILKYPTPTTHSTSSSTANDKGDLPSGKTLINWIAELRTRSESDCLKDSTPPSKTNWLETVPKERFAGEFKEWTFGFLDVPDLIEKTEKVFEFPMCDRTPVEKWSFGHLTLLGDAAHPM</sequence>
<keyword evidence="4" id="KW-0999">Mitochondrion inner membrane</keyword>
<dbReference type="InterPro" id="IPR036188">
    <property type="entry name" value="FAD/NAD-bd_sf"/>
</dbReference>
<dbReference type="PANTHER" id="PTHR31068:SF0">
    <property type="entry name" value="MITOCHONDRIAL DISTRIBUTION AND MORPHOLOGY PROTEIN 31"/>
    <property type="match status" value="1"/>
</dbReference>
<comment type="caution">
    <text evidence="12">The sequence shown here is derived from an EMBL/GenBank/DDBJ whole genome shotgun (WGS) entry which is preliminary data.</text>
</comment>
<proteinExistence type="inferred from homology"/>
<evidence type="ECO:0000256" key="2">
    <source>
        <dbReference type="ARBA" id="ARBA00005687"/>
    </source>
</evidence>
<evidence type="ECO:0000256" key="1">
    <source>
        <dbReference type="ARBA" id="ARBA00004273"/>
    </source>
</evidence>
<comment type="similarity">
    <text evidence="2">Belongs to the MDM31/MDM32 family.</text>
</comment>
<comment type="subcellular location">
    <subcellularLocation>
        <location evidence="1">Mitochondrion inner membrane</location>
    </subcellularLocation>
</comment>
<dbReference type="InterPro" id="IPR012571">
    <property type="entry name" value="Mdm31/Mdm32"/>
</dbReference>
<dbReference type="GO" id="GO:0007005">
    <property type="term" value="P:mitochondrion organization"/>
    <property type="evidence" value="ECO:0007669"/>
    <property type="project" value="InterPro"/>
</dbReference>
<dbReference type="SUPFAM" id="SSF51905">
    <property type="entry name" value="FAD/NAD(P)-binding domain"/>
    <property type="match status" value="1"/>
</dbReference>
<dbReference type="GO" id="GO:0000001">
    <property type="term" value="P:mitochondrion inheritance"/>
    <property type="evidence" value="ECO:0007669"/>
    <property type="project" value="InterPro"/>
</dbReference>
<dbReference type="SUPFAM" id="SSF54373">
    <property type="entry name" value="FAD-linked reductases, C-terminal domain"/>
    <property type="match status" value="1"/>
</dbReference>
<keyword evidence="6 11" id="KW-1133">Transmembrane helix</keyword>
<dbReference type="OrthoDB" id="17678at2759"/>
<keyword evidence="7" id="KW-0496">Mitochondrion</keyword>
<evidence type="ECO:0000256" key="4">
    <source>
        <dbReference type="ARBA" id="ARBA00022792"/>
    </source>
</evidence>
<dbReference type="GO" id="GO:0005743">
    <property type="term" value="C:mitochondrial inner membrane"/>
    <property type="evidence" value="ECO:0007669"/>
    <property type="project" value="UniProtKB-SubCell"/>
</dbReference>
<dbReference type="Pfam" id="PF08118">
    <property type="entry name" value="MDM31_MDM32"/>
    <property type="match status" value="1"/>
</dbReference>
<evidence type="ECO:0000256" key="8">
    <source>
        <dbReference type="ARBA" id="ARBA00023136"/>
    </source>
</evidence>
<evidence type="ECO:0000256" key="11">
    <source>
        <dbReference type="SAM" id="Phobius"/>
    </source>
</evidence>
<dbReference type="AlphaFoldDB" id="A0A8H6RAV7"/>
<evidence type="ECO:0000256" key="3">
    <source>
        <dbReference type="ARBA" id="ARBA00022692"/>
    </source>
</evidence>
<evidence type="ECO:0000256" key="6">
    <source>
        <dbReference type="ARBA" id="ARBA00022989"/>
    </source>
</evidence>
<feature type="compositionally biased region" description="Basic and acidic residues" evidence="10">
    <location>
        <begin position="23"/>
        <end position="48"/>
    </location>
</feature>
<feature type="region of interest" description="Disordered" evidence="10">
    <location>
        <begin position="23"/>
        <end position="52"/>
    </location>
</feature>
<dbReference type="EMBL" id="JABCIY010000213">
    <property type="protein sequence ID" value="KAF7188244.1"/>
    <property type="molecule type" value="Genomic_DNA"/>
</dbReference>
<dbReference type="Proteomes" id="UP000660729">
    <property type="component" value="Unassembled WGS sequence"/>
</dbReference>
<dbReference type="PANTHER" id="PTHR31068">
    <property type="entry name" value="MITOCHONDRIAL DISTRIBUTION AND MORPHOLOGY PROTEIN 31"/>
    <property type="match status" value="1"/>
</dbReference>
<name>A0A8H6RAV7_9PEZI</name>
<protein>
    <submittedName>
        <fullName evidence="12">Mitochondrial distribution and morphology protein 31</fullName>
    </submittedName>
</protein>
<keyword evidence="3 11" id="KW-0812">Transmembrane</keyword>
<dbReference type="Gene3D" id="3.30.9.30">
    <property type="match status" value="2"/>
</dbReference>
<organism evidence="12 13">
    <name type="scientific">Pseudocercospora fuligena</name>
    <dbReference type="NCBI Taxonomy" id="685502"/>
    <lineage>
        <taxon>Eukaryota</taxon>
        <taxon>Fungi</taxon>
        <taxon>Dikarya</taxon>
        <taxon>Ascomycota</taxon>
        <taxon>Pezizomycotina</taxon>
        <taxon>Dothideomycetes</taxon>
        <taxon>Dothideomycetidae</taxon>
        <taxon>Mycosphaerellales</taxon>
        <taxon>Mycosphaerellaceae</taxon>
        <taxon>Pseudocercospora</taxon>
    </lineage>
</organism>
<comment type="function">
    <text evidence="9">Involved in the organization of the mitochondrial membranes and the global structure of the mitochondria. Also required for mitochondrial distribution and mobility as well as for the maintenance of mitochondrial DNA nucleoids structures.</text>
</comment>
<keyword evidence="8 11" id="KW-0472">Membrane</keyword>
<feature type="transmembrane region" description="Helical" evidence="11">
    <location>
        <begin position="110"/>
        <end position="127"/>
    </location>
</feature>
<reference evidence="12" key="1">
    <citation type="submission" date="2020-04" db="EMBL/GenBank/DDBJ databases">
        <title>Draft genome resource of the tomato pathogen Pseudocercospora fuligena.</title>
        <authorList>
            <person name="Zaccaron A."/>
        </authorList>
    </citation>
    <scope>NUCLEOTIDE SEQUENCE</scope>
    <source>
        <strain evidence="12">PF001</strain>
    </source>
</reference>
<evidence type="ECO:0000313" key="13">
    <source>
        <dbReference type="Proteomes" id="UP000660729"/>
    </source>
</evidence>
<gene>
    <name evidence="12" type="ORF">HII31_10529</name>
</gene>
<evidence type="ECO:0000313" key="12">
    <source>
        <dbReference type="EMBL" id="KAF7188244.1"/>
    </source>
</evidence>
<evidence type="ECO:0000256" key="10">
    <source>
        <dbReference type="SAM" id="MobiDB-lite"/>
    </source>
</evidence>
<evidence type="ECO:0000256" key="5">
    <source>
        <dbReference type="ARBA" id="ARBA00022946"/>
    </source>
</evidence>
<accession>A0A8H6RAV7</accession>
<evidence type="ECO:0000256" key="7">
    <source>
        <dbReference type="ARBA" id="ARBA00023128"/>
    </source>
</evidence>
<evidence type="ECO:0000256" key="9">
    <source>
        <dbReference type="ARBA" id="ARBA00025191"/>
    </source>
</evidence>
<keyword evidence="5" id="KW-0809">Transit peptide</keyword>
<keyword evidence="13" id="KW-1185">Reference proteome</keyword>